<keyword evidence="1" id="KW-1133">Transmembrane helix</keyword>
<sequence length="82" mass="8908">MACCLMCHDLSYYRGVLMDISSIVTVVGSVGFPIVACCGMAWFIATTFSDFNDLMTKNNVLTEELIGLLKDNKGDSDVSNMA</sequence>
<name>A0A8S5NDU5_9VIRU</name>
<accession>A0A8S5NDU5</accession>
<feature type="transmembrane region" description="Helical" evidence="1">
    <location>
        <begin position="20"/>
        <end position="45"/>
    </location>
</feature>
<proteinExistence type="predicted"/>
<keyword evidence="1" id="KW-0472">Membrane</keyword>
<organism evidence="2">
    <name type="scientific">virus sp. ctSf81</name>
    <dbReference type="NCBI Taxonomy" id="2826803"/>
    <lineage>
        <taxon>Viruses</taxon>
    </lineage>
</organism>
<dbReference type="EMBL" id="BK015135">
    <property type="protein sequence ID" value="DAD92434.1"/>
    <property type="molecule type" value="Genomic_DNA"/>
</dbReference>
<evidence type="ECO:0000313" key="2">
    <source>
        <dbReference type="EMBL" id="DAD92434.1"/>
    </source>
</evidence>
<keyword evidence="1" id="KW-0812">Transmembrane</keyword>
<reference evidence="2" key="1">
    <citation type="journal article" date="2021" name="Proc. Natl. Acad. Sci. U.S.A.">
        <title>A Catalog of Tens of Thousands of Viruses from Human Metagenomes Reveals Hidden Associations with Chronic Diseases.</title>
        <authorList>
            <person name="Tisza M.J."/>
            <person name="Buck C.B."/>
        </authorList>
    </citation>
    <scope>NUCLEOTIDE SEQUENCE</scope>
    <source>
        <strain evidence="2">CtSf81</strain>
    </source>
</reference>
<evidence type="ECO:0000256" key="1">
    <source>
        <dbReference type="SAM" id="Phobius"/>
    </source>
</evidence>
<protein>
    <submittedName>
        <fullName evidence="2">YvrJ protein family protein</fullName>
    </submittedName>
</protein>